<reference evidence="1 2" key="2">
    <citation type="journal article" date="2009" name="PLoS ONE">
        <title>An integrated genetic and cytogenetic map of the cucumber genome.</title>
        <authorList>
            <person name="Ren Y."/>
            <person name="Zhang Z."/>
            <person name="Liu J."/>
            <person name="Staub J.E."/>
            <person name="Han Y."/>
            <person name="Cheng Z."/>
            <person name="Li X."/>
            <person name="Lu J."/>
            <person name="Miao H."/>
            <person name="Kang H."/>
            <person name="Xie B."/>
            <person name="Gu X."/>
            <person name="Wang X."/>
            <person name="Du Y."/>
            <person name="Jin W."/>
            <person name="Huang S."/>
        </authorList>
    </citation>
    <scope>NUCLEOTIDE SEQUENCE [LARGE SCALE GENOMIC DNA]</scope>
    <source>
        <strain evidence="2">cv. 9930</strain>
        <tissue evidence="1">Leaf</tissue>
    </source>
</reference>
<gene>
    <name evidence="1" type="ORF">Csa_023583</name>
</gene>
<reference evidence="1 2" key="3">
    <citation type="journal article" date="2010" name="BMC Genomics">
        <title>Transcriptome sequencing and comparative analysis of cucumber flowers with different sex types.</title>
        <authorList>
            <person name="Guo S."/>
            <person name="Zheng Y."/>
            <person name="Joung J.G."/>
            <person name="Liu S."/>
            <person name="Zhang Z."/>
            <person name="Crasta O.R."/>
            <person name="Sobral B.W."/>
            <person name="Xu Y."/>
            <person name="Huang S."/>
            <person name="Fei Z."/>
        </authorList>
    </citation>
    <scope>NUCLEOTIDE SEQUENCE [LARGE SCALE GENOMIC DNA]</scope>
    <source>
        <strain evidence="2">cv. 9930</strain>
        <tissue evidence="1">Leaf</tissue>
    </source>
</reference>
<feature type="non-terminal residue" evidence="1">
    <location>
        <position position="37"/>
    </location>
</feature>
<organism evidence="1 2">
    <name type="scientific">Cucumis sativus</name>
    <name type="common">Cucumber</name>
    <dbReference type="NCBI Taxonomy" id="3659"/>
    <lineage>
        <taxon>Eukaryota</taxon>
        <taxon>Viridiplantae</taxon>
        <taxon>Streptophyta</taxon>
        <taxon>Embryophyta</taxon>
        <taxon>Tracheophyta</taxon>
        <taxon>Spermatophyta</taxon>
        <taxon>Magnoliopsida</taxon>
        <taxon>eudicotyledons</taxon>
        <taxon>Gunneridae</taxon>
        <taxon>Pentapetalae</taxon>
        <taxon>rosids</taxon>
        <taxon>fabids</taxon>
        <taxon>Cucurbitales</taxon>
        <taxon>Cucurbitaceae</taxon>
        <taxon>Benincaseae</taxon>
        <taxon>Cucumis</taxon>
    </lineage>
</organism>
<dbReference type="Proteomes" id="UP000029981">
    <property type="component" value="Unassembled WGS sequence"/>
</dbReference>
<accession>A0ACB6HCE8</accession>
<reference evidence="1 2" key="4">
    <citation type="journal article" date="2011" name="BMC Genomics">
        <title>RNA-Seq improves annotation of protein-coding genes in the cucumber genome.</title>
        <authorList>
            <person name="Li Z."/>
            <person name="Zhang Z."/>
            <person name="Yan P."/>
            <person name="Huang S."/>
            <person name="Fei Z."/>
            <person name="Lin K."/>
        </authorList>
    </citation>
    <scope>NUCLEOTIDE SEQUENCE [LARGE SCALE GENOMIC DNA]</scope>
    <source>
        <strain evidence="2">cv. 9930</strain>
        <tissue evidence="1">Leaf</tissue>
    </source>
</reference>
<evidence type="ECO:0000313" key="1">
    <source>
        <dbReference type="EMBL" id="KAE8637519.1"/>
    </source>
</evidence>
<dbReference type="EMBL" id="ACHR03000016">
    <property type="protein sequence ID" value="KAE8637519.1"/>
    <property type="molecule type" value="Genomic_DNA"/>
</dbReference>
<feature type="non-terminal residue" evidence="1">
    <location>
        <position position="1"/>
    </location>
</feature>
<proteinExistence type="predicted"/>
<keyword evidence="2" id="KW-1185">Reference proteome</keyword>
<sequence length="37" mass="4000">AMVQGHFRALVAQLLQGEDIQSGGDCVDVWLDVITTI</sequence>
<evidence type="ECO:0000313" key="2">
    <source>
        <dbReference type="Proteomes" id="UP000029981"/>
    </source>
</evidence>
<reference evidence="1 2" key="5">
    <citation type="journal article" date="2019" name="Gigascience">
        <title>A chromosome-scale genome assembly of cucumber (Cucumis sativus L.).</title>
        <authorList>
            <person name="Li Q."/>
            <person name="Li H."/>
            <person name="Huang W."/>
            <person name="Xu Y."/>
            <person name="Zhou Q."/>
            <person name="Wang S."/>
            <person name="Ruan J."/>
            <person name="Huang S."/>
            <person name="Zhang Z."/>
        </authorList>
    </citation>
    <scope>NUCLEOTIDE SEQUENCE [LARGE SCALE GENOMIC DNA]</scope>
    <source>
        <strain evidence="2">cv. 9930</strain>
        <tissue evidence="1">Leaf</tissue>
    </source>
</reference>
<protein>
    <submittedName>
        <fullName evidence="1">Uncharacterized protein</fullName>
    </submittedName>
</protein>
<reference evidence="1 2" key="1">
    <citation type="journal article" date="2009" name="Nat. Genet.">
        <title>The genome of the cucumber, Cucumis sativus L.</title>
        <authorList>
            <person name="Huang S."/>
            <person name="Li R."/>
            <person name="Zhang Z."/>
            <person name="Li L."/>
            <person name="Gu X."/>
            <person name="Fan W."/>
            <person name="Lucas W.J."/>
            <person name="Wang X."/>
            <person name="Xie B."/>
            <person name="Ni P."/>
            <person name="Ren Y."/>
            <person name="Zhu H."/>
            <person name="Li J."/>
            <person name="Lin K."/>
            <person name="Jin W."/>
            <person name="Fei Z."/>
            <person name="Li G."/>
            <person name="Staub J."/>
            <person name="Kilian A."/>
            <person name="van der Vossen E.A."/>
            <person name="Wu Y."/>
            <person name="Guo J."/>
            <person name="He J."/>
            <person name="Jia Z."/>
            <person name="Ren Y."/>
            <person name="Tian G."/>
            <person name="Lu Y."/>
            <person name="Ruan J."/>
            <person name="Qian W."/>
            <person name="Wang M."/>
            <person name="Huang Q."/>
            <person name="Li B."/>
            <person name="Xuan Z."/>
            <person name="Cao J."/>
            <person name="Asan"/>
            <person name="Wu Z."/>
            <person name="Zhang J."/>
            <person name="Cai Q."/>
            <person name="Bai Y."/>
            <person name="Zhao B."/>
            <person name="Han Y."/>
            <person name="Li Y."/>
            <person name="Li X."/>
            <person name="Wang S."/>
            <person name="Shi Q."/>
            <person name="Liu S."/>
            <person name="Cho W.K."/>
            <person name="Kim J.Y."/>
            <person name="Xu Y."/>
            <person name="Heller-Uszynska K."/>
            <person name="Miao H."/>
            <person name="Cheng Z."/>
            <person name="Zhang S."/>
            <person name="Wu J."/>
            <person name="Yang Y."/>
            <person name="Kang H."/>
            <person name="Li M."/>
            <person name="Liang H."/>
            <person name="Ren X."/>
            <person name="Shi Z."/>
            <person name="Wen M."/>
            <person name="Jian M."/>
            <person name="Yang H."/>
            <person name="Zhang G."/>
            <person name="Yang Z."/>
            <person name="Chen R."/>
            <person name="Liu S."/>
            <person name="Li J."/>
            <person name="Ma L."/>
            <person name="Liu H."/>
            <person name="Zhou Y."/>
            <person name="Zhao J."/>
            <person name="Fang X."/>
            <person name="Li G."/>
            <person name="Fang L."/>
            <person name="Li Y."/>
            <person name="Liu D."/>
            <person name="Zheng H."/>
            <person name="Zhang Y."/>
            <person name="Qin N."/>
            <person name="Li Z."/>
            <person name="Yang G."/>
            <person name="Yang S."/>
            <person name="Bolund L."/>
            <person name="Kristiansen K."/>
            <person name="Zheng H."/>
            <person name="Li S."/>
            <person name="Zhang X."/>
            <person name="Yang H."/>
            <person name="Wang J."/>
            <person name="Sun R."/>
            <person name="Zhang B."/>
            <person name="Jiang S."/>
            <person name="Wang J."/>
            <person name="Du Y."/>
            <person name="Li S."/>
        </authorList>
    </citation>
    <scope>NUCLEOTIDE SEQUENCE [LARGE SCALE GENOMIC DNA]</scope>
    <source>
        <strain evidence="2">cv. 9930</strain>
        <tissue evidence="1">Leaf</tissue>
    </source>
</reference>
<comment type="caution">
    <text evidence="1">The sequence shown here is derived from an EMBL/GenBank/DDBJ whole genome shotgun (WGS) entry which is preliminary data.</text>
</comment>
<name>A0ACB6HCE8_CUCSA</name>